<organism evidence="10 11">
    <name type="scientific">Natronogracilivirga saccharolytica</name>
    <dbReference type="NCBI Taxonomy" id="2812953"/>
    <lineage>
        <taxon>Bacteria</taxon>
        <taxon>Pseudomonadati</taxon>
        <taxon>Balneolota</taxon>
        <taxon>Balneolia</taxon>
        <taxon>Balneolales</taxon>
        <taxon>Cyclonatronaceae</taxon>
        <taxon>Natronogracilivirga</taxon>
    </lineage>
</organism>
<reference evidence="10" key="1">
    <citation type="submission" date="2021-02" db="EMBL/GenBank/DDBJ databases">
        <title>Natronogracilivirga saccharolytica gen. nov. sp. nov. a new anaerobic, haloalkiliphilic carbohydrate-fermenting bacterium from soda lake and proposing of Cyclonatronumiaceae fam. nov. in the phylum Balneolaeota.</title>
        <authorList>
            <person name="Zhilina T.N."/>
            <person name="Sorokin D.Y."/>
            <person name="Zavarzina D.G."/>
            <person name="Toshchakov S.V."/>
            <person name="Kublanov I.V."/>
        </authorList>
    </citation>
    <scope>NUCLEOTIDE SEQUENCE</scope>
    <source>
        <strain evidence="10">Z-1702</strain>
    </source>
</reference>
<dbReference type="SUPFAM" id="SSF53901">
    <property type="entry name" value="Thiolase-like"/>
    <property type="match status" value="2"/>
</dbReference>
<dbReference type="GO" id="GO:0003985">
    <property type="term" value="F:acetyl-CoA C-acetyltransferase activity"/>
    <property type="evidence" value="ECO:0007669"/>
    <property type="project" value="TreeGrafter"/>
</dbReference>
<dbReference type="InterPro" id="IPR002155">
    <property type="entry name" value="Thiolase"/>
</dbReference>
<keyword evidence="3" id="KW-0479">Metal-binding</keyword>
<dbReference type="InterPro" id="IPR016039">
    <property type="entry name" value="Thiolase-like"/>
</dbReference>
<name>A0A8J7RVB2_9BACT</name>
<proteinExistence type="inferred from homology"/>
<evidence type="ECO:0000256" key="4">
    <source>
        <dbReference type="ARBA" id="ARBA00022958"/>
    </source>
</evidence>
<feature type="active site" description="Proton acceptor" evidence="6">
    <location>
        <position position="348"/>
    </location>
</feature>
<keyword evidence="11" id="KW-1185">Reference proteome</keyword>
<gene>
    <name evidence="10" type="ORF">NATSA_13150</name>
</gene>
<evidence type="ECO:0000256" key="1">
    <source>
        <dbReference type="ARBA" id="ARBA00010982"/>
    </source>
</evidence>
<comment type="caution">
    <text evidence="10">The sequence shown here is derived from an EMBL/GenBank/DDBJ whole genome shotgun (WGS) entry which is preliminary data.</text>
</comment>
<dbReference type="PANTHER" id="PTHR18919">
    <property type="entry name" value="ACETYL-COA C-ACYLTRANSFERASE"/>
    <property type="match status" value="1"/>
</dbReference>
<keyword evidence="5 7" id="KW-0012">Acyltransferase</keyword>
<dbReference type="Pfam" id="PF00108">
    <property type="entry name" value="Thiolase_N"/>
    <property type="match status" value="1"/>
</dbReference>
<evidence type="ECO:0000313" key="10">
    <source>
        <dbReference type="EMBL" id="MBP3193617.1"/>
    </source>
</evidence>
<feature type="domain" description="Thiolase C-terminal" evidence="9">
    <location>
        <begin position="269"/>
        <end position="390"/>
    </location>
</feature>
<dbReference type="InterPro" id="IPR020613">
    <property type="entry name" value="Thiolase_CS"/>
</dbReference>
<dbReference type="Pfam" id="PF02803">
    <property type="entry name" value="Thiolase_C"/>
    <property type="match status" value="1"/>
</dbReference>
<dbReference type="InterPro" id="IPR020617">
    <property type="entry name" value="Thiolase_C"/>
</dbReference>
<keyword evidence="4" id="KW-0630">Potassium</keyword>
<dbReference type="EMBL" id="JAFIDN010000012">
    <property type="protein sequence ID" value="MBP3193617.1"/>
    <property type="molecule type" value="Genomic_DNA"/>
</dbReference>
<evidence type="ECO:0000259" key="9">
    <source>
        <dbReference type="Pfam" id="PF02803"/>
    </source>
</evidence>
<evidence type="ECO:0000313" key="11">
    <source>
        <dbReference type="Proteomes" id="UP000673975"/>
    </source>
</evidence>
<dbReference type="InterPro" id="IPR020616">
    <property type="entry name" value="Thiolase_N"/>
</dbReference>
<dbReference type="Gene3D" id="3.40.47.10">
    <property type="match status" value="1"/>
</dbReference>
<evidence type="ECO:0000256" key="5">
    <source>
        <dbReference type="ARBA" id="ARBA00023315"/>
    </source>
</evidence>
<dbReference type="PROSITE" id="PS00737">
    <property type="entry name" value="THIOLASE_2"/>
    <property type="match status" value="1"/>
</dbReference>
<dbReference type="EC" id="2.3.1.16" evidence="10"/>
<dbReference type="PIRSF" id="PIRSF000429">
    <property type="entry name" value="Ac-CoA_Ac_transf"/>
    <property type="match status" value="1"/>
</dbReference>
<dbReference type="RefSeq" id="WP_210513072.1">
    <property type="nucleotide sequence ID" value="NZ_JAFIDN010000012.1"/>
</dbReference>
<dbReference type="CDD" id="cd00751">
    <property type="entry name" value="thiolase"/>
    <property type="match status" value="1"/>
</dbReference>
<feature type="domain" description="Thiolase N-terminal" evidence="8">
    <location>
        <begin position="4"/>
        <end position="261"/>
    </location>
</feature>
<protein>
    <submittedName>
        <fullName evidence="10">Acetyl-CoA C-acyltransferase</fullName>
        <ecNumber evidence="10">2.3.1.16</ecNumber>
    </submittedName>
</protein>
<feature type="active site" description="Acyl-thioester intermediate" evidence="6">
    <location>
        <position position="88"/>
    </location>
</feature>
<evidence type="ECO:0000259" key="8">
    <source>
        <dbReference type="Pfam" id="PF00108"/>
    </source>
</evidence>
<evidence type="ECO:0000256" key="6">
    <source>
        <dbReference type="PIRSR" id="PIRSR000429-1"/>
    </source>
</evidence>
<comment type="similarity">
    <text evidence="1 7">Belongs to the thiolase-like superfamily. Thiolase family.</text>
</comment>
<keyword evidence="2 7" id="KW-0808">Transferase</keyword>
<evidence type="ECO:0000256" key="2">
    <source>
        <dbReference type="ARBA" id="ARBA00022679"/>
    </source>
</evidence>
<dbReference type="PROSITE" id="PS00098">
    <property type="entry name" value="THIOLASE_1"/>
    <property type="match status" value="1"/>
</dbReference>
<dbReference type="PANTHER" id="PTHR18919:SF156">
    <property type="entry name" value="ACETYL-COA ACETYLTRANSFERASE, MITOCHONDRIAL"/>
    <property type="match status" value="1"/>
</dbReference>
<sequence>MENVVIIDASRTPMGSFGGKLKSLTAPELGAIAIGALYKNNSLNPDVIDEVVMGNVFSAGVGQAPARQAALKAGLSNKTPSSTVNKVCASGMKAIMYAAQQIQTGDADVVVAGGMESMSNVPYYVHSARFGNKLGHTDMQDGIIRDGLCDAFTHAYMGRFAEKCAEKYDISREEQDNYAAMSYRRARRARDEGAFNEEVTPVKIREGRTRAEVIGDDEEMDRVNFDKIPKLSPSFQKEGTVTAANASPISDGAAAVLLMSERKAKQLDLTPVARILSHASTAQEPEWFTTAPSKAIPAALDRAGLKSGDIGLFEINEAFSVVALANMALLDLDPDIVNVHGGAVSMGHPVGCSGARIFVTLIHALRRYEKQRGCAAICNGGGGASAIITELI</sequence>
<dbReference type="InterPro" id="IPR020615">
    <property type="entry name" value="Thiolase_acyl_enz_int_AS"/>
</dbReference>
<dbReference type="GO" id="GO:0046872">
    <property type="term" value="F:metal ion binding"/>
    <property type="evidence" value="ECO:0007669"/>
    <property type="project" value="UniProtKB-KW"/>
</dbReference>
<dbReference type="GO" id="GO:0006635">
    <property type="term" value="P:fatty acid beta-oxidation"/>
    <property type="evidence" value="ECO:0007669"/>
    <property type="project" value="TreeGrafter"/>
</dbReference>
<accession>A0A8J7RVB2</accession>
<evidence type="ECO:0000256" key="7">
    <source>
        <dbReference type="RuleBase" id="RU003557"/>
    </source>
</evidence>
<dbReference type="Proteomes" id="UP000673975">
    <property type="component" value="Unassembled WGS sequence"/>
</dbReference>
<dbReference type="FunFam" id="3.40.47.10:FF:000007">
    <property type="entry name" value="acetyl-CoA acetyltransferase, mitochondrial"/>
    <property type="match status" value="1"/>
</dbReference>
<dbReference type="AlphaFoldDB" id="A0A8J7RVB2"/>
<evidence type="ECO:0000256" key="3">
    <source>
        <dbReference type="ARBA" id="ARBA00022723"/>
    </source>
</evidence>
<dbReference type="NCBIfam" id="TIGR01930">
    <property type="entry name" value="AcCoA-C-Actrans"/>
    <property type="match status" value="1"/>
</dbReference>
<feature type="active site" description="Proton acceptor" evidence="6">
    <location>
        <position position="378"/>
    </location>
</feature>